<evidence type="ECO:0000256" key="2">
    <source>
        <dbReference type="ARBA" id="ARBA00023172"/>
    </source>
</evidence>
<comment type="caution">
    <text evidence="5">The sequence shown here is derived from an EMBL/GenBank/DDBJ whole genome shotgun (WGS) entry which is preliminary data.</text>
</comment>
<dbReference type="SUPFAM" id="SSF56349">
    <property type="entry name" value="DNA breaking-rejoining enzymes"/>
    <property type="match status" value="1"/>
</dbReference>
<dbReference type="CDD" id="cd00796">
    <property type="entry name" value="INT_Rci_Hp1_C"/>
    <property type="match status" value="1"/>
</dbReference>
<dbReference type="Proteomes" id="UP001143370">
    <property type="component" value="Unassembled WGS sequence"/>
</dbReference>
<dbReference type="RefSeq" id="WP_271188626.1">
    <property type="nucleotide sequence ID" value="NZ_BSFJ01000005.1"/>
</dbReference>
<dbReference type="AlphaFoldDB" id="A0A9W6J8A8"/>
<dbReference type="EMBL" id="BSFJ01000005">
    <property type="protein sequence ID" value="GLK71676.1"/>
    <property type="molecule type" value="Genomic_DNA"/>
</dbReference>
<dbReference type="PROSITE" id="PS51898">
    <property type="entry name" value="TYR_RECOMBINASE"/>
    <property type="match status" value="1"/>
</dbReference>
<evidence type="ECO:0000313" key="5">
    <source>
        <dbReference type="EMBL" id="GLK71676.1"/>
    </source>
</evidence>
<dbReference type="Pfam" id="PF00589">
    <property type="entry name" value="Phage_integrase"/>
    <property type="match status" value="1"/>
</dbReference>
<dbReference type="GO" id="GO:0015074">
    <property type="term" value="P:DNA integration"/>
    <property type="evidence" value="ECO:0007669"/>
    <property type="project" value="UniProtKB-KW"/>
</dbReference>
<protein>
    <submittedName>
        <fullName evidence="5">Integrase</fullName>
    </submittedName>
</protein>
<gene>
    <name evidence="5" type="ORF">GCM10017643_17910</name>
</gene>
<feature type="region of interest" description="Disordered" evidence="3">
    <location>
        <begin position="362"/>
        <end position="398"/>
    </location>
</feature>
<keyword evidence="2" id="KW-0233">DNA recombination</keyword>
<dbReference type="InterPro" id="IPR002104">
    <property type="entry name" value="Integrase_catalytic"/>
</dbReference>
<dbReference type="Gene3D" id="1.10.443.10">
    <property type="entry name" value="Intergrase catalytic core"/>
    <property type="match status" value="1"/>
</dbReference>
<reference evidence="5" key="1">
    <citation type="journal article" date="2014" name="Int. J. Syst. Evol. Microbiol.">
        <title>Complete genome sequence of Corynebacterium casei LMG S-19264T (=DSM 44701T), isolated from a smear-ripened cheese.</title>
        <authorList>
            <consortium name="US DOE Joint Genome Institute (JGI-PGF)"/>
            <person name="Walter F."/>
            <person name="Albersmeier A."/>
            <person name="Kalinowski J."/>
            <person name="Ruckert C."/>
        </authorList>
    </citation>
    <scope>NUCLEOTIDE SEQUENCE</scope>
    <source>
        <strain evidence="5">VKM B-2484</strain>
    </source>
</reference>
<dbReference type="GO" id="GO:0006310">
    <property type="term" value="P:DNA recombination"/>
    <property type="evidence" value="ECO:0007669"/>
    <property type="project" value="UniProtKB-KW"/>
</dbReference>
<accession>A0A9W6J8A8</accession>
<dbReference type="GO" id="GO:0003677">
    <property type="term" value="F:DNA binding"/>
    <property type="evidence" value="ECO:0007669"/>
    <property type="project" value="InterPro"/>
</dbReference>
<feature type="compositionally biased region" description="Basic and acidic residues" evidence="3">
    <location>
        <begin position="362"/>
        <end position="384"/>
    </location>
</feature>
<sequence length="398" mass="45974">MSVYKRADSPFYHYDFQRRGVRFSGSTGETSRRAAEEVERAEKERVRAAFARGATTSSRMSIDDAAGRYWHEVGQHTTNAVDLDRELAELVRTIGPSTSLADITDEKLAGWVARRRGEYRFGDPRRGVVSPATVNRGFTQILRRIFQRARKVWKVVLPDEPDWASHILAEPRERVRELRFDEEISIEAVERDDYRPVRLFAQASGLRRREVVSLTWPQVDWASGVIRVVGKGDKPHVIPITREITNLLWPLRGHHRVHVFTFVAQRTRTCAKSGNRYVRGKRYPVTYWGWGSRFARDRVKADLTDLKIHDLRHTSATRTLRASKNLKAVQNLLGHSDIKTTMRYAHALTEDVAEAMNARVTDEAERREMHVRRTESRENPELGKKSARKALRSKRKLD</sequence>
<keyword evidence="6" id="KW-1185">Reference proteome</keyword>
<proteinExistence type="predicted"/>
<dbReference type="InterPro" id="IPR013762">
    <property type="entry name" value="Integrase-like_cat_sf"/>
</dbReference>
<dbReference type="PANTHER" id="PTHR30349:SF64">
    <property type="entry name" value="PROPHAGE INTEGRASE INTD-RELATED"/>
    <property type="match status" value="1"/>
</dbReference>
<organism evidence="5 6">
    <name type="scientific">Ancylobacter dichloromethanicus</name>
    <dbReference type="NCBI Taxonomy" id="518825"/>
    <lineage>
        <taxon>Bacteria</taxon>
        <taxon>Pseudomonadati</taxon>
        <taxon>Pseudomonadota</taxon>
        <taxon>Alphaproteobacteria</taxon>
        <taxon>Hyphomicrobiales</taxon>
        <taxon>Xanthobacteraceae</taxon>
        <taxon>Ancylobacter</taxon>
    </lineage>
</organism>
<name>A0A9W6J8A8_9HYPH</name>
<dbReference type="PANTHER" id="PTHR30349">
    <property type="entry name" value="PHAGE INTEGRASE-RELATED"/>
    <property type="match status" value="1"/>
</dbReference>
<feature type="domain" description="Tyr recombinase" evidence="4">
    <location>
        <begin position="169"/>
        <end position="357"/>
    </location>
</feature>
<keyword evidence="1" id="KW-0229">DNA integration</keyword>
<reference evidence="5" key="2">
    <citation type="submission" date="2023-01" db="EMBL/GenBank/DDBJ databases">
        <authorList>
            <person name="Sun Q."/>
            <person name="Evtushenko L."/>
        </authorList>
    </citation>
    <scope>NUCLEOTIDE SEQUENCE</scope>
    <source>
        <strain evidence="5">VKM B-2484</strain>
    </source>
</reference>
<evidence type="ECO:0000313" key="6">
    <source>
        <dbReference type="Proteomes" id="UP001143370"/>
    </source>
</evidence>
<dbReference type="InterPro" id="IPR050090">
    <property type="entry name" value="Tyrosine_recombinase_XerCD"/>
</dbReference>
<evidence type="ECO:0000256" key="3">
    <source>
        <dbReference type="SAM" id="MobiDB-lite"/>
    </source>
</evidence>
<feature type="compositionally biased region" description="Basic residues" evidence="3">
    <location>
        <begin position="385"/>
        <end position="398"/>
    </location>
</feature>
<dbReference type="InterPro" id="IPR011010">
    <property type="entry name" value="DNA_brk_join_enz"/>
</dbReference>
<evidence type="ECO:0000256" key="1">
    <source>
        <dbReference type="ARBA" id="ARBA00022908"/>
    </source>
</evidence>
<evidence type="ECO:0000259" key="4">
    <source>
        <dbReference type="PROSITE" id="PS51898"/>
    </source>
</evidence>